<sequence>MNVLSNLRGGLLLGSACAVLAACSGGGSNSNNGNAGPVTVNPGGGSGGGSTNAVNLVPAGFTCPAGTAQGTLTQGGTDIIACLISAGTLTADLTLPGTSGSQRVGYGIEGSLFVGENLISNPAGSTATLNIGAGAIIFGQAGEDAVFVNPGSQLNATGTAALPIVMTSIQDVADGSVNDGSSSGNVSARGEWGGLVISGLAPINDCDVTTQTPGTATCNKTGEGGSGLFGGANPADSSGTLSYVRVQYAGFEFNGEDQLNGIAFQGVGEGTTASYLQIHNNFDDGVEFFGGTVDADHIVVTGAGDDSIDWTDGWQGDLQYALVVQDDTDGDRAIEGDNRENDTDIEPRSMPNLSNLTFFGGATGSDGMKLRAGTAGNIANAIVIGFGDGVDFDQQSTAGVEPTISSIYTAGNNGIVDITATDSIEASGNTMNGIIPGAAERAVPVTNNSVGNDLETPSFIGAFNPLTETNASNWTTGWTLDNYFPAGDAAGCPSGTAVSGDAVPAGRTEAFICILPNAVNQNLTLTNGNLYTFEGSVFVGTDAGADAGNPEDGFRATLTIEPGVTLYGRSGEDAIVVTRGSRIDALGTAAAPIVMTSQADVFGTQPDPATARGEWGGLVINGRAPINDCDVTTVDPVANPELCEKTGEGGSGLFGGNDAADDSGTLNYVRVMYAGFEFNGEDQLNGIAFQGVGSETEVDYIQVHNNFDDGVEFFGGTVNAKHVVLTGNGDDSMDWTDGWVGKAQYIIVVQSDDAGDRAFENDNRENDTDIEPRSNPTISNFTLVGGATNSDGAKIRAGANGAYYNGIITSTNDGVDFDQQSTLGVAPTFYSTYIVDVVREADSEAIGAGVWANGVNGNVGGDSAGQSSTLTAVGTTTPLSPGANELAVAPTSTGDDFFDDTTYVGAVEDDSDDWYVGWTFGL</sequence>
<reference evidence="3" key="3">
    <citation type="submission" date="2020-09" db="EMBL/GenBank/DDBJ databases">
        <authorList>
            <person name="Sun Q."/>
            <person name="Zhou Y."/>
        </authorList>
    </citation>
    <scope>NUCLEOTIDE SEQUENCE</scope>
    <source>
        <strain evidence="3">CGMCC 1.14984</strain>
    </source>
</reference>
<comment type="caution">
    <text evidence="3">The sequence shown here is derived from an EMBL/GenBank/DDBJ whole genome shotgun (WGS) entry which is preliminary data.</text>
</comment>
<proteinExistence type="predicted"/>
<dbReference type="PANTHER" id="PTHR41339:SF1">
    <property type="entry name" value="SECRETED PROTEIN"/>
    <property type="match status" value="1"/>
</dbReference>
<evidence type="ECO:0000313" key="4">
    <source>
        <dbReference type="EMBL" id="NHK29068.1"/>
    </source>
</evidence>
<gene>
    <name evidence="4" type="ORF">FF098_014185</name>
    <name evidence="3" type="ORF">GCM10011355_28630</name>
</gene>
<feature type="compositionally biased region" description="Basic and acidic residues" evidence="1">
    <location>
        <begin position="757"/>
        <end position="772"/>
    </location>
</feature>
<dbReference type="PANTHER" id="PTHR41339">
    <property type="entry name" value="LIPL48"/>
    <property type="match status" value="1"/>
</dbReference>
<dbReference type="AlphaFoldDB" id="A0A8J3A3J2"/>
<evidence type="ECO:0000256" key="1">
    <source>
        <dbReference type="SAM" id="MobiDB-lite"/>
    </source>
</evidence>
<evidence type="ECO:0000256" key="2">
    <source>
        <dbReference type="SAM" id="SignalP"/>
    </source>
</evidence>
<organism evidence="3 5">
    <name type="scientific">Aquisalinus luteolus</name>
    <dbReference type="NCBI Taxonomy" id="1566827"/>
    <lineage>
        <taxon>Bacteria</taxon>
        <taxon>Pseudomonadati</taxon>
        <taxon>Pseudomonadota</taxon>
        <taxon>Alphaproteobacteria</taxon>
        <taxon>Parvularculales</taxon>
        <taxon>Parvularculaceae</taxon>
        <taxon>Aquisalinus</taxon>
    </lineage>
</organism>
<evidence type="ECO:0000313" key="5">
    <source>
        <dbReference type="Proteomes" id="UP000621856"/>
    </source>
</evidence>
<evidence type="ECO:0008006" key="7">
    <source>
        <dbReference type="Google" id="ProtNLM"/>
    </source>
</evidence>
<feature type="compositionally biased region" description="Basic and acidic residues" evidence="1">
    <location>
        <begin position="330"/>
        <end position="347"/>
    </location>
</feature>
<dbReference type="EMBL" id="VCJR02000003">
    <property type="protein sequence ID" value="NHK29068.1"/>
    <property type="molecule type" value="Genomic_DNA"/>
</dbReference>
<protein>
    <recommendedName>
        <fullName evidence="7">Lipoprotein</fullName>
    </recommendedName>
</protein>
<dbReference type="EMBL" id="BMGZ01000003">
    <property type="protein sequence ID" value="GGI00409.1"/>
    <property type="molecule type" value="Genomic_DNA"/>
</dbReference>
<evidence type="ECO:0000313" key="3">
    <source>
        <dbReference type="EMBL" id="GGI00409.1"/>
    </source>
</evidence>
<dbReference type="RefSeq" id="WP_155141725.1">
    <property type="nucleotide sequence ID" value="NZ_BMGZ01000003.1"/>
</dbReference>
<reference evidence="3" key="1">
    <citation type="journal article" date="2014" name="Int. J. Syst. Evol. Microbiol.">
        <title>Complete genome sequence of Corynebacterium casei LMG S-19264T (=DSM 44701T), isolated from a smear-ripened cheese.</title>
        <authorList>
            <consortium name="US DOE Joint Genome Institute (JGI-PGF)"/>
            <person name="Walter F."/>
            <person name="Albersmeier A."/>
            <person name="Kalinowski J."/>
            <person name="Ruckert C."/>
        </authorList>
    </citation>
    <scope>NUCLEOTIDE SEQUENCE</scope>
    <source>
        <strain evidence="3">CGMCC 1.14984</strain>
    </source>
</reference>
<feature type="region of interest" description="Disordered" evidence="1">
    <location>
        <begin position="757"/>
        <end position="779"/>
    </location>
</feature>
<keyword evidence="2" id="KW-0732">Signal</keyword>
<feature type="signal peptide" evidence="2">
    <location>
        <begin position="1"/>
        <end position="21"/>
    </location>
</feature>
<feature type="region of interest" description="Disordered" evidence="1">
    <location>
        <begin position="330"/>
        <end position="349"/>
    </location>
</feature>
<accession>A0A8J3A3J2</accession>
<dbReference type="Proteomes" id="UP000818603">
    <property type="component" value="Unassembled WGS sequence"/>
</dbReference>
<name>A0A8J3A3J2_9PROT</name>
<feature type="chain" id="PRO_5035314646" description="Lipoprotein" evidence="2">
    <location>
        <begin position="22"/>
        <end position="922"/>
    </location>
</feature>
<reference evidence="4 6" key="2">
    <citation type="submission" date="2020-02" db="EMBL/GenBank/DDBJ databases">
        <title>Genome sequence of Parvularcula flava strain NH6-79.</title>
        <authorList>
            <person name="Abdul Karim M.H."/>
            <person name="Lam M.Q."/>
            <person name="Chen S.J."/>
            <person name="Yahya A."/>
            <person name="Shahir S."/>
            <person name="Shamsir M.S."/>
            <person name="Chong C.S."/>
        </authorList>
    </citation>
    <scope>NUCLEOTIDE SEQUENCE [LARGE SCALE GENOMIC DNA]</scope>
    <source>
        <strain evidence="4 6">NH6-79</strain>
    </source>
</reference>
<keyword evidence="6" id="KW-1185">Reference proteome</keyword>
<dbReference type="Proteomes" id="UP000621856">
    <property type="component" value="Unassembled WGS sequence"/>
</dbReference>
<evidence type="ECO:0000313" key="6">
    <source>
        <dbReference type="Proteomes" id="UP000818603"/>
    </source>
</evidence>